<dbReference type="EMBL" id="JAIWYP010000015">
    <property type="protein sequence ID" value="KAH3705474.1"/>
    <property type="molecule type" value="Genomic_DNA"/>
</dbReference>
<evidence type="ECO:0000313" key="2">
    <source>
        <dbReference type="Proteomes" id="UP000828390"/>
    </source>
</evidence>
<reference evidence="1" key="1">
    <citation type="journal article" date="2019" name="bioRxiv">
        <title>The Genome of the Zebra Mussel, Dreissena polymorpha: A Resource for Invasive Species Research.</title>
        <authorList>
            <person name="McCartney M.A."/>
            <person name="Auch B."/>
            <person name="Kono T."/>
            <person name="Mallez S."/>
            <person name="Zhang Y."/>
            <person name="Obille A."/>
            <person name="Becker A."/>
            <person name="Abrahante J.E."/>
            <person name="Garbe J."/>
            <person name="Badalamenti J.P."/>
            <person name="Herman A."/>
            <person name="Mangelson H."/>
            <person name="Liachko I."/>
            <person name="Sullivan S."/>
            <person name="Sone E.D."/>
            <person name="Koren S."/>
            <person name="Silverstein K.A.T."/>
            <person name="Beckman K.B."/>
            <person name="Gohl D.M."/>
        </authorList>
    </citation>
    <scope>NUCLEOTIDE SEQUENCE</scope>
    <source>
        <strain evidence="1">Duluth1</strain>
        <tissue evidence="1">Whole animal</tissue>
    </source>
</reference>
<keyword evidence="2" id="KW-1185">Reference proteome</keyword>
<accession>A0A9D3YVC6</accession>
<sequence length="101" mass="11220">MLQVPLAHRRNTEQSLCHVVLSRQLLNSYEAAREIDLRVVENPCPATCVCRSIRNMLQISPTSRRRTDQPLYRVVLSQTGLSKTASSIDAAGGGSARTERI</sequence>
<name>A0A9D3YVC6_DREPO</name>
<proteinExistence type="predicted"/>
<organism evidence="1 2">
    <name type="scientific">Dreissena polymorpha</name>
    <name type="common">Zebra mussel</name>
    <name type="synonym">Mytilus polymorpha</name>
    <dbReference type="NCBI Taxonomy" id="45954"/>
    <lineage>
        <taxon>Eukaryota</taxon>
        <taxon>Metazoa</taxon>
        <taxon>Spiralia</taxon>
        <taxon>Lophotrochozoa</taxon>
        <taxon>Mollusca</taxon>
        <taxon>Bivalvia</taxon>
        <taxon>Autobranchia</taxon>
        <taxon>Heteroconchia</taxon>
        <taxon>Euheterodonta</taxon>
        <taxon>Imparidentia</taxon>
        <taxon>Neoheterodontei</taxon>
        <taxon>Myida</taxon>
        <taxon>Dreissenoidea</taxon>
        <taxon>Dreissenidae</taxon>
        <taxon>Dreissena</taxon>
    </lineage>
</organism>
<reference evidence="1" key="2">
    <citation type="submission" date="2020-11" db="EMBL/GenBank/DDBJ databases">
        <authorList>
            <person name="McCartney M.A."/>
            <person name="Auch B."/>
            <person name="Kono T."/>
            <person name="Mallez S."/>
            <person name="Becker A."/>
            <person name="Gohl D.M."/>
            <person name="Silverstein K.A.T."/>
            <person name="Koren S."/>
            <person name="Bechman K.B."/>
            <person name="Herman A."/>
            <person name="Abrahante J.E."/>
            <person name="Garbe J."/>
        </authorList>
    </citation>
    <scope>NUCLEOTIDE SEQUENCE</scope>
    <source>
        <strain evidence="1">Duluth1</strain>
        <tissue evidence="1">Whole animal</tissue>
    </source>
</reference>
<evidence type="ECO:0000313" key="1">
    <source>
        <dbReference type="EMBL" id="KAH3705474.1"/>
    </source>
</evidence>
<dbReference type="AlphaFoldDB" id="A0A9D3YVC6"/>
<gene>
    <name evidence="1" type="ORF">DPMN_080549</name>
</gene>
<protein>
    <submittedName>
        <fullName evidence="1">Uncharacterized protein</fullName>
    </submittedName>
</protein>
<dbReference type="Proteomes" id="UP000828390">
    <property type="component" value="Unassembled WGS sequence"/>
</dbReference>
<comment type="caution">
    <text evidence="1">The sequence shown here is derived from an EMBL/GenBank/DDBJ whole genome shotgun (WGS) entry which is preliminary data.</text>
</comment>